<keyword evidence="2" id="KW-0808">Transferase</keyword>
<evidence type="ECO:0000313" key="9">
    <source>
        <dbReference type="EMBL" id="MBG0780593.1"/>
    </source>
</evidence>
<dbReference type="EC" id="2.7.7.70" evidence="1"/>
<dbReference type="SUPFAM" id="SSF52374">
    <property type="entry name" value="Nucleotidylyl transferase"/>
    <property type="match status" value="1"/>
</dbReference>
<proteinExistence type="predicted"/>
<dbReference type="Gene3D" id="3.40.50.620">
    <property type="entry name" value="HUPs"/>
    <property type="match status" value="1"/>
</dbReference>
<dbReference type="Proteomes" id="UP000706172">
    <property type="component" value="Unassembled WGS sequence"/>
</dbReference>
<comment type="catalytic activity">
    <reaction evidence="7">
        <text>D-glycero-beta-D-manno-heptose 1-phosphate + ATP + H(+) = ADP-D-glycero-beta-D-manno-heptose + diphosphate</text>
        <dbReference type="Rhea" id="RHEA:27465"/>
        <dbReference type="ChEBI" id="CHEBI:15378"/>
        <dbReference type="ChEBI" id="CHEBI:30616"/>
        <dbReference type="ChEBI" id="CHEBI:33019"/>
        <dbReference type="ChEBI" id="CHEBI:59967"/>
        <dbReference type="ChEBI" id="CHEBI:61593"/>
        <dbReference type="EC" id="2.7.7.70"/>
    </reaction>
</comment>
<keyword evidence="3 9" id="KW-0548">Nucleotidyltransferase</keyword>
<dbReference type="AlphaFoldDB" id="A0A931CTW9"/>
<organism evidence="9 10">
    <name type="scientific">Desulfotignum balticum</name>
    <dbReference type="NCBI Taxonomy" id="115781"/>
    <lineage>
        <taxon>Bacteria</taxon>
        <taxon>Pseudomonadati</taxon>
        <taxon>Thermodesulfobacteriota</taxon>
        <taxon>Desulfobacteria</taxon>
        <taxon>Desulfobacterales</taxon>
        <taxon>Desulfobacteraceae</taxon>
        <taxon>Desulfotignum</taxon>
    </lineage>
</organism>
<dbReference type="InterPro" id="IPR014729">
    <property type="entry name" value="Rossmann-like_a/b/a_fold"/>
</dbReference>
<dbReference type="InterPro" id="IPR004821">
    <property type="entry name" value="Cyt_trans-like"/>
</dbReference>
<dbReference type="Pfam" id="PF01467">
    <property type="entry name" value="CTP_transf_like"/>
    <property type="match status" value="1"/>
</dbReference>
<evidence type="ECO:0000256" key="6">
    <source>
        <dbReference type="ARBA" id="ARBA00023277"/>
    </source>
</evidence>
<reference evidence="9" key="1">
    <citation type="submission" date="2020-07" db="EMBL/GenBank/DDBJ databases">
        <title>Severe corrosion of carbon steel in oil field produced water can be linked to methanogenic archaea containing a special type of NiFe hydrogenase.</title>
        <authorList>
            <person name="Lahme S."/>
            <person name="Mand J."/>
            <person name="Longwell J."/>
            <person name="Smith R."/>
            <person name="Enning D."/>
        </authorList>
    </citation>
    <scope>NUCLEOTIDE SEQUENCE</scope>
    <source>
        <strain evidence="9">MIC098Bin6</strain>
    </source>
</reference>
<comment type="caution">
    <text evidence="9">The sequence shown here is derived from an EMBL/GenBank/DDBJ whole genome shotgun (WGS) entry which is preliminary data.</text>
</comment>
<evidence type="ECO:0000256" key="1">
    <source>
        <dbReference type="ARBA" id="ARBA00012519"/>
    </source>
</evidence>
<gene>
    <name evidence="9" type="primary">rfaE2</name>
    <name evidence="9" type="ORF">H0S81_11785</name>
</gene>
<feature type="domain" description="Cytidyltransferase-like" evidence="8">
    <location>
        <begin position="30"/>
        <end position="155"/>
    </location>
</feature>
<dbReference type="GO" id="GO:0016773">
    <property type="term" value="F:phosphotransferase activity, alcohol group as acceptor"/>
    <property type="evidence" value="ECO:0007669"/>
    <property type="project" value="InterPro"/>
</dbReference>
<dbReference type="PANTHER" id="PTHR43793">
    <property type="entry name" value="FAD SYNTHASE"/>
    <property type="match status" value="1"/>
</dbReference>
<evidence type="ECO:0000313" key="10">
    <source>
        <dbReference type="Proteomes" id="UP000706172"/>
    </source>
</evidence>
<dbReference type="InterPro" id="IPR050385">
    <property type="entry name" value="Archaeal_FAD_synthase"/>
</dbReference>
<dbReference type="PANTHER" id="PTHR43793:SF2">
    <property type="entry name" value="BIFUNCTIONAL PROTEIN HLDE"/>
    <property type="match status" value="1"/>
</dbReference>
<keyword evidence="6" id="KW-0119">Carbohydrate metabolism</keyword>
<keyword evidence="4" id="KW-0547">Nucleotide-binding</keyword>
<name>A0A931CTW9_9BACT</name>
<evidence type="ECO:0000256" key="5">
    <source>
        <dbReference type="ARBA" id="ARBA00022840"/>
    </source>
</evidence>
<dbReference type="EMBL" id="JACCQK010000803">
    <property type="protein sequence ID" value="MBG0780593.1"/>
    <property type="molecule type" value="Genomic_DNA"/>
</dbReference>
<sequence>MIPFVKKIVTFSDIAVIAERLRGEGKTIVFTNGCFDLVHAGHVTYLSAAAELGDVLILGLNSDVSVKTIKGEKRPVINQDQRAIVVAALQMVDYVVLFDAPDPLTLIERICPDVLVKGADWAEHAIVGADVVKARGGRVARIDLAPGISTTTIIQRIGALYGRETP</sequence>
<dbReference type="GO" id="GO:0016779">
    <property type="term" value="F:nucleotidyltransferase activity"/>
    <property type="evidence" value="ECO:0007669"/>
    <property type="project" value="UniProtKB-KW"/>
</dbReference>
<dbReference type="InterPro" id="IPR011914">
    <property type="entry name" value="RfaE_dom_II"/>
</dbReference>
<evidence type="ECO:0000256" key="3">
    <source>
        <dbReference type="ARBA" id="ARBA00022695"/>
    </source>
</evidence>
<protein>
    <recommendedName>
        <fullName evidence="1">D-glycero-beta-D-manno-heptose 1-phosphate adenylyltransferase</fullName>
        <ecNumber evidence="1">2.7.7.70</ecNumber>
    </recommendedName>
</protein>
<evidence type="ECO:0000256" key="7">
    <source>
        <dbReference type="ARBA" id="ARBA00047428"/>
    </source>
</evidence>
<evidence type="ECO:0000256" key="2">
    <source>
        <dbReference type="ARBA" id="ARBA00022679"/>
    </source>
</evidence>
<dbReference type="GO" id="GO:0005975">
    <property type="term" value="P:carbohydrate metabolic process"/>
    <property type="evidence" value="ECO:0007669"/>
    <property type="project" value="InterPro"/>
</dbReference>
<dbReference type="NCBIfam" id="TIGR00125">
    <property type="entry name" value="cyt_tran_rel"/>
    <property type="match status" value="1"/>
</dbReference>
<dbReference type="NCBIfam" id="TIGR02199">
    <property type="entry name" value="rfaE_dom_II"/>
    <property type="match status" value="1"/>
</dbReference>
<accession>A0A931CTW9</accession>
<keyword evidence="5" id="KW-0067">ATP-binding</keyword>
<evidence type="ECO:0000256" key="4">
    <source>
        <dbReference type="ARBA" id="ARBA00022741"/>
    </source>
</evidence>
<evidence type="ECO:0000259" key="8">
    <source>
        <dbReference type="Pfam" id="PF01467"/>
    </source>
</evidence>
<dbReference type="GO" id="GO:0005524">
    <property type="term" value="F:ATP binding"/>
    <property type="evidence" value="ECO:0007669"/>
    <property type="project" value="UniProtKB-KW"/>
</dbReference>